<dbReference type="Pfam" id="PF17975">
    <property type="entry name" value="RNR_Alpha"/>
    <property type="match status" value="1"/>
</dbReference>
<dbReference type="GO" id="GO:0005524">
    <property type="term" value="F:ATP binding"/>
    <property type="evidence" value="ECO:0007669"/>
    <property type="project" value="UniProtKB-UniRule"/>
</dbReference>
<feature type="domain" description="ATP-cone" evidence="8">
    <location>
        <begin position="9"/>
        <end position="103"/>
    </location>
</feature>
<evidence type="ECO:0000256" key="4">
    <source>
        <dbReference type="ARBA" id="ARBA00022840"/>
    </source>
</evidence>
<dbReference type="Proteomes" id="UP000176770">
    <property type="component" value="Unassembled WGS sequence"/>
</dbReference>
<dbReference type="GO" id="GO:0004748">
    <property type="term" value="F:ribonucleoside-diphosphate reductase activity, thioredoxin disulfide as acceptor"/>
    <property type="evidence" value="ECO:0007669"/>
    <property type="project" value="TreeGrafter"/>
</dbReference>
<dbReference type="PANTHER" id="PTHR43371:SF1">
    <property type="entry name" value="RIBONUCLEOSIDE-DIPHOSPHATE REDUCTASE"/>
    <property type="match status" value="1"/>
</dbReference>
<reference evidence="9 10" key="1">
    <citation type="journal article" date="2016" name="Nat. Commun.">
        <title>Thousands of microbial genomes shed light on interconnected biogeochemical processes in an aquifer system.</title>
        <authorList>
            <person name="Anantharaman K."/>
            <person name="Brown C.T."/>
            <person name="Hug L.A."/>
            <person name="Sharon I."/>
            <person name="Castelle C.J."/>
            <person name="Probst A.J."/>
            <person name="Thomas B.C."/>
            <person name="Singh A."/>
            <person name="Wilkins M.J."/>
            <person name="Karaoz U."/>
            <person name="Brodie E.L."/>
            <person name="Williams K.H."/>
            <person name="Hubbard S.S."/>
            <person name="Banfield J.F."/>
        </authorList>
    </citation>
    <scope>NUCLEOTIDE SEQUENCE [LARGE SCALE GENOMIC DNA]</scope>
</reference>
<comment type="cofactor">
    <cofactor evidence="1">
        <name>adenosylcob(III)alamin</name>
        <dbReference type="ChEBI" id="CHEBI:18408"/>
    </cofactor>
</comment>
<dbReference type="AlphaFoldDB" id="A0A1G2HGT6"/>
<dbReference type="SUPFAM" id="SSF51998">
    <property type="entry name" value="PFL-like glycyl radical enzymes"/>
    <property type="match status" value="1"/>
</dbReference>
<evidence type="ECO:0000313" key="9">
    <source>
        <dbReference type="EMBL" id="OGZ61714.1"/>
    </source>
</evidence>
<protein>
    <submittedName>
        <fullName evidence="9">Ribonucleoside-triphosphate reductase</fullName>
    </submittedName>
</protein>
<dbReference type="InterPro" id="IPR005144">
    <property type="entry name" value="ATP-cone_dom"/>
</dbReference>
<evidence type="ECO:0000256" key="3">
    <source>
        <dbReference type="ARBA" id="ARBA00022741"/>
    </source>
</evidence>
<dbReference type="Pfam" id="PF03477">
    <property type="entry name" value="ATP-cone"/>
    <property type="match status" value="1"/>
</dbReference>
<keyword evidence="4 7" id="KW-0067">ATP-binding</keyword>
<name>A0A1G2HGT6_9BACT</name>
<evidence type="ECO:0000256" key="7">
    <source>
        <dbReference type="PROSITE-ProRule" id="PRU00492"/>
    </source>
</evidence>
<dbReference type="EMBL" id="MHOK01000018">
    <property type="protein sequence ID" value="OGZ61714.1"/>
    <property type="molecule type" value="Genomic_DNA"/>
</dbReference>
<accession>A0A1G2HGT6</accession>
<keyword evidence="6" id="KW-0170">Cobalt</keyword>
<keyword evidence="5" id="KW-0560">Oxidoreductase</keyword>
<dbReference type="STRING" id="1802165.A3F94_01995"/>
<keyword evidence="3 7" id="KW-0547">Nucleotide-binding</keyword>
<dbReference type="InterPro" id="IPR050862">
    <property type="entry name" value="RdRp_reductase_class-2"/>
</dbReference>
<evidence type="ECO:0000259" key="8">
    <source>
        <dbReference type="PROSITE" id="PS51161"/>
    </source>
</evidence>
<evidence type="ECO:0000256" key="6">
    <source>
        <dbReference type="ARBA" id="ARBA00023285"/>
    </source>
</evidence>
<evidence type="ECO:0000256" key="2">
    <source>
        <dbReference type="ARBA" id="ARBA00022628"/>
    </source>
</evidence>
<keyword evidence="2" id="KW-0846">Cobalamin</keyword>
<dbReference type="InterPro" id="IPR040763">
    <property type="entry name" value="RNR_alpha_hel"/>
</dbReference>
<dbReference type="Gene3D" id="3.20.70.20">
    <property type="match status" value="3"/>
</dbReference>
<sequence>MALKKELFTHVRKRDGRLVQWDQARITNAIYKAMKATGEGDLEHDPQKISDRATKLLQKKYSNKEALKIEDIQDVVEDALILSDFSATAKSYIVYRRERTQLRDARHEVPQHVKELAHKSKKYFRNPLGEFIFYRTYSRWIDEENRRETWIETVSRFMNFMRENLNDALSEQEYKEVEEGILNHEAMPSMRLLQFSGKAARGTNVAAYNCSFIAPKRLEDFAEIMYICMCGTGVGFSVESRHVQQLPIIKMQTGEKLKTHVIEDSKEGWCNALTIGLKTWYDGKDIDFDFSQLRFAGARLKTMGGRSAGPEPLRDMLMFARKKILEKQGKRLSNIDVHDVICKIGEIVIAGGVRRSALISLSDLDDGEMRKAKDGKFYLFEPQRSMANNSAAYNRKPSAHEFMEEWLSLAKSGTGERGIFNRAGLSNQLPKRRWETFVNHWADSGTNPCGEIILRNKQFCNLSEIVCRSEDTKESLLRKVRLATILGTYQATLTNFPYLSKEWKENCEEERLLGVSLTGQWDCPSVRDAQTLGELKEEAIRVNREYSKRLGINESTCITCVKPSGNLSQTVDSSSGMHPRWSKYYIRRVRVAATDPIFHMLRDQKFPYKPEVGMTDKDATTYVLEFPVMAPDNIEVFKDDISTIDQLEYWKMVKENFTEHNPSVTIYVGDDEWLESANWLYNNWDQLGGLAFLPKNDHQYALAPYETITKEEYEELVLALPEIDFSHIVGYEKEDATEAKKELACVGGVCEIDDIVIEGLPHGHGSRNYGLV</sequence>
<gene>
    <name evidence="9" type="ORF">A3F94_01995</name>
</gene>
<dbReference type="PROSITE" id="PS51161">
    <property type="entry name" value="ATP_CONE"/>
    <property type="match status" value="1"/>
</dbReference>
<dbReference type="GO" id="GO:0031419">
    <property type="term" value="F:cobalamin binding"/>
    <property type="evidence" value="ECO:0007669"/>
    <property type="project" value="UniProtKB-KW"/>
</dbReference>
<proteinExistence type="predicted"/>
<evidence type="ECO:0000256" key="1">
    <source>
        <dbReference type="ARBA" id="ARBA00001922"/>
    </source>
</evidence>
<dbReference type="PANTHER" id="PTHR43371">
    <property type="entry name" value="VITAMIN B12-DEPENDENT RIBONUCLEOTIDE REDUCTASE"/>
    <property type="match status" value="1"/>
</dbReference>
<evidence type="ECO:0000256" key="5">
    <source>
        <dbReference type="ARBA" id="ARBA00023002"/>
    </source>
</evidence>
<organism evidence="9 10">
    <name type="scientific">Candidatus Spechtbacteria bacterium RIFCSPLOWO2_12_FULL_38_22</name>
    <dbReference type="NCBI Taxonomy" id="1802165"/>
    <lineage>
        <taxon>Bacteria</taxon>
        <taxon>Candidatus Spechtiibacteriota</taxon>
    </lineage>
</organism>
<evidence type="ECO:0000313" key="10">
    <source>
        <dbReference type="Proteomes" id="UP000176770"/>
    </source>
</evidence>
<comment type="caution">
    <text evidence="9">The sequence shown here is derived from an EMBL/GenBank/DDBJ whole genome shotgun (WGS) entry which is preliminary data.</text>
</comment>